<accession>A0A391NVK4</accession>
<dbReference type="EMBL" id="BDIP01009608">
    <property type="protein sequence ID" value="GCA65067.1"/>
    <property type="molecule type" value="Genomic_DNA"/>
</dbReference>
<protein>
    <submittedName>
        <fullName evidence="1">Uncharacterized protein</fullName>
    </submittedName>
</protein>
<reference evidence="1 2" key="1">
    <citation type="journal article" date="2018" name="PLoS ONE">
        <title>The draft genome of Kipferlia bialata reveals reductive genome evolution in fornicate parasites.</title>
        <authorList>
            <person name="Tanifuji G."/>
            <person name="Takabayashi S."/>
            <person name="Kume K."/>
            <person name="Takagi M."/>
            <person name="Nakayama T."/>
            <person name="Kamikawa R."/>
            <person name="Inagaki Y."/>
            <person name="Hashimoto T."/>
        </authorList>
    </citation>
    <scope>NUCLEOTIDE SEQUENCE [LARGE SCALE GENOMIC DNA]</scope>
    <source>
        <strain evidence="1">NY0173</strain>
    </source>
</reference>
<feature type="non-terminal residue" evidence="1">
    <location>
        <position position="1"/>
    </location>
</feature>
<dbReference type="Proteomes" id="UP000265618">
    <property type="component" value="Unassembled WGS sequence"/>
</dbReference>
<keyword evidence="2" id="KW-1185">Reference proteome</keyword>
<evidence type="ECO:0000313" key="2">
    <source>
        <dbReference type="Proteomes" id="UP000265618"/>
    </source>
</evidence>
<name>A0A391NVK4_9EUKA</name>
<sequence>RQQTLLNERRSKETKE</sequence>
<gene>
    <name evidence="1" type="ORF">KIPB_016145</name>
</gene>
<organism evidence="1 2">
    <name type="scientific">Kipferlia bialata</name>
    <dbReference type="NCBI Taxonomy" id="797122"/>
    <lineage>
        <taxon>Eukaryota</taxon>
        <taxon>Metamonada</taxon>
        <taxon>Carpediemonas-like organisms</taxon>
        <taxon>Kipferlia</taxon>
    </lineage>
</organism>
<proteinExistence type="predicted"/>
<evidence type="ECO:0000313" key="1">
    <source>
        <dbReference type="EMBL" id="GCA65067.1"/>
    </source>
</evidence>
<comment type="caution">
    <text evidence="1">The sequence shown here is derived from an EMBL/GenBank/DDBJ whole genome shotgun (WGS) entry which is preliminary data.</text>
</comment>
<dbReference type="AlphaFoldDB" id="A0A391NVK4"/>